<comment type="catalytic activity">
    <reaction evidence="15">
        <text>ADP(in) + ATP(out) = ADP(out) + ATP(in)</text>
        <dbReference type="Rhea" id="RHEA:34999"/>
        <dbReference type="ChEBI" id="CHEBI:30616"/>
        <dbReference type="ChEBI" id="CHEBI:456216"/>
    </reaction>
    <physiologicalReaction direction="left-to-right" evidence="15">
        <dbReference type="Rhea" id="RHEA:35000"/>
    </physiologicalReaction>
</comment>
<dbReference type="GO" id="GO:0005471">
    <property type="term" value="F:ATP:ADP antiporter activity"/>
    <property type="evidence" value="ECO:0007669"/>
    <property type="project" value="UniProtKB-UniRule"/>
</dbReference>
<dbReference type="InterPro" id="IPR004977">
    <property type="entry name" value="Ribosomal_eS25"/>
</dbReference>
<dbReference type="InterPro" id="IPR023395">
    <property type="entry name" value="MCP_dom_sf"/>
</dbReference>
<evidence type="ECO:0000256" key="3">
    <source>
        <dbReference type="ARBA" id="ARBA00009106"/>
    </source>
</evidence>
<proteinExistence type="inferred from homology"/>
<dbReference type="PRINTS" id="PR00927">
    <property type="entry name" value="ADPTRNSLCASE"/>
</dbReference>
<comment type="function">
    <text evidence="19">Catalyzes the exchange of ADP and ATP across the membrane.</text>
</comment>
<dbReference type="InterPro" id="IPR002113">
    <property type="entry name" value="ADT_euk_type"/>
</dbReference>
<accession>A0A0G4KD63</accession>
<dbReference type="SUPFAM" id="SSF103506">
    <property type="entry name" value="Mitochondrial carrier"/>
    <property type="match status" value="1"/>
</dbReference>
<dbReference type="GO" id="GO:0005743">
    <property type="term" value="C:mitochondrial inner membrane"/>
    <property type="evidence" value="ECO:0007669"/>
    <property type="project" value="UniProtKB-SubCell"/>
</dbReference>
<keyword evidence="10" id="KW-0689">Ribosomal protein</keyword>
<keyword evidence="11 19" id="KW-1133">Transmembrane helix</keyword>
<dbReference type="AlphaFoldDB" id="A0A0G4KD63"/>
<feature type="transmembrane region" description="Helical" evidence="19">
    <location>
        <begin position="273"/>
        <end position="292"/>
    </location>
</feature>
<evidence type="ECO:0000256" key="2">
    <source>
        <dbReference type="ARBA" id="ARBA00006375"/>
    </source>
</evidence>
<evidence type="ECO:0000256" key="6">
    <source>
        <dbReference type="ARBA" id="ARBA00022449"/>
    </source>
</evidence>
<dbReference type="Gene3D" id="3.30.63.20">
    <property type="match status" value="1"/>
</dbReference>
<dbReference type="PANTHER" id="PTHR45635">
    <property type="entry name" value="ADP,ATP CARRIER PROTEIN 1-RELATED-RELATED"/>
    <property type="match status" value="1"/>
</dbReference>
<comment type="subunit">
    <text evidence="4 19">Monomer.</text>
</comment>
<feature type="repeat" description="Solcar" evidence="17">
    <location>
        <begin position="310"/>
        <end position="396"/>
    </location>
</feature>
<evidence type="ECO:0000313" key="20">
    <source>
        <dbReference type="EMBL" id="CRJ80479.1"/>
    </source>
</evidence>
<dbReference type="EMBL" id="CVQH01000001">
    <property type="protein sequence ID" value="CRJ80479.1"/>
    <property type="molecule type" value="Genomic_DNA"/>
</dbReference>
<organism evidence="20 21">
    <name type="scientific">Verticillium longisporum</name>
    <name type="common">Verticillium dahliae var. longisporum</name>
    <dbReference type="NCBI Taxonomy" id="100787"/>
    <lineage>
        <taxon>Eukaryota</taxon>
        <taxon>Fungi</taxon>
        <taxon>Dikarya</taxon>
        <taxon>Ascomycota</taxon>
        <taxon>Pezizomycotina</taxon>
        <taxon>Sordariomycetes</taxon>
        <taxon>Hypocreomycetidae</taxon>
        <taxon>Glomerellales</taxon>
        <taxon>Plectosphaerellaceae</taxon>
        <taxon>Verticillium</taxon>
    </lineage>
</organism>
<feature type="transmembrane region" description="Helical" evidence="19">
    <location>
        <begin position="208"/>
        <end position="231"/>
    </location>
</feature>
<evidence type="ECO:0000256" key="19">
    <source>
        <dbReference type="RuleBase" id="RU368008"/>
    </source>
</evidence>
<keyword evidence="13 17" id="KW-0472">Membrane</keyword>
<feature type="repeat" description="Solcar" evidence="17">
    <location>
        <begin position="105"/>
        <end position="198"/>
    </location>
</feature>
<dbReference type="Pfam" id="PF03297">
    <property type="entry name" value="Ribosomal_S25"/>
    <property type="match status" value="1"/>
</dbReference>
<evidence type="ECO:0000256" key="10">
    <source>
        <dbReference type="ARBA" id="ARBA00022980"/>
    </source>
</evidence>
<keyword evidence="8" id="KW-0677">Repeat</keyword>
<evidence type="ECO:0000256" key="13">
    <source>
        <dbReference type="ARBA" id="ARBA00023136"/>
    </source>
</evidence>
<dbReference type="GO" id="GO:0005840">
    <property type="term" value="C:ribosome"/>
    <property type="evidence" value="ECO:0007669"/>
    <property type="project" value="UniProtKB-KW"/>
</dbReference>
<dbReference type="GO" id="GO:1990544">
    <property type="term" value="P:mitochondrial ATP transmembrane transport"/>
    <property type="evidence" value="ECO:0007669"/>
    <property type="project" value="InterPro"/>
</dbReference>
<dbReference type="Pfam" id="PF00153">
    <property type="entry name" value="Mito_carr"/>
    <property type="match status" value="3"/>
</dbReference>
<evidence type="ECO:0000256" key="18">
    <source>
        <dbReference type="RuleBase" id="RU000488"/>
    </source>
</evidence>
<evidence type="ECO:0000256" key="1">
    <source>
        <dbReference type="ARBA" id="ARBA00004448"/>
    </source>
</evidence>
<gene>
    <name evidence="20" type="ORF">BN1708_000270</name>
</gene>
<name>A0A0G4KD63_VERLO</name>
<comment type="similarity">
    <text evidence="2 18">Belongs to the mitochondrial carrier (TC 2.A.29) family.</text>
</comment>
<sequence>MAPAAGAKKQKKKGKVKDKAQHAVILDKQTSEKLYKDVQSFRLVTVATLVDRMKINGSLARRCIKDLEEKGLIRPVVQHSKMQIYSYSVEAVTMSAEKQTVLGMPPFVADFLMGGVSAAVSKTAAAPIERVKLLIQNQDEMLKQGRLDRKYDGIAECFKRTAADEGVMSLWRGNTANVIRYFPTQALNFAFRDKFKAMFGYKKERDGYALWMAGNLASGGAAGATSLLFVYSLDYARTRLANDAKNAKKGGERQFNGLVDVYRKTLASDGIAGLYRGFMPSVAGIVVYRGLYFGMYDSIKPVVLTGSLEGNFLASFALGWAVTTGAGIASYPLDTIRRRMMMTSGEAVHYSGAFDAGRQIIAKEGVKSLFKGAAANILRGVAGAGVLSIYDQLQVLLFGKAFK</sequence>
<keyword evidence="5 18" id="KW-0813">Transport</keyword>
<protein>
    <recommendedName>
        <fullName evidence="19">ADP/ATP translocase</fullName>
    </recommendedName>
    <alternativeName>
        <fullName evidence="19">ADP,ATP carrier protein</fullName>
    </alternativeName>
</protein>
<evidence type="ECO:0000256" key="17">
    <source>
        <dbReference type="PROSITE-ProRule" id="PRU00282"/>
    </source>
</evidence>
<evidence type="ECO:0000256" key="12">
    <source>
        <dbReference type="ARBA" id="ARBA00023128"/>
    </source>
</evidence>
<dbReference type="GO" id="GO:0140021">
    <property type="term" value="P:mitochondrial ADP transmembrane transport"/>
    <property type="evidence" value="ECO:0007669"/>
    <property type="project" value="InterPro"/>
</dbReference>
<evidence type="ECO:0000256" key="7">
    <source>
        <dbReference type="ARBA" id="ARBA00022692"/>
    </source>
</evidence>
<dbReference type="Gene3D" id="1.50.40.10">
    <property type="entry name" value="Mitochondrial carrier domain"/>
    <property type="match status" value="1"/>
</dbReference>
<evidence type="ECO:0000256" key="9">
    <source>
        <dbReference type="ARBA" id="ARBA00022792"/>
    </source>
</evidence>
<dbReference type="Proteomes" id="UP000044602">
    <property type="component" value="Unassembled WGS sequence"/>
</dbReference>
<comment type="subcellular location">
    <subcellularLocation>
        <location evidence="19">Membrane</location>
        <topology evidence="19">Multi-pass membrane protein</topology>
    </subcellularLocation>
    <subcellularLocation>
        <location evidence="1">Mitochondrion inner membrane</location>
        <topology evidence="1">Multi-pass membrane protein</topology>
    </subcellularLocation>
</comment>
<dbReference type="InterPro" id="IPR018108">
    <property type="entry name" value="MCP_transmembrane"/>
</dbReference>
<comment type="similarity">
    <text evidence="3">Belongs to the eukaryotic ribosomal protein eS25 family.</text>
</comment>
<keyword evidence="14" id="KW-0687">Ribonucleoprotein</keyword>
<dbReference type="FunFam" id="3.30.63.20:FF:000001">
    <property type="entry name" value="40S ribosomal protein S25"/>
    <property type="match status" value="1"/>
</dbReference>
<dbReference type="InterPro" id="IPR002067">
    <property type="entry name" value="MCP"/>
</dbReference>
<dbReference type="PANTHER" id="PTHR45635:SF14">
    <property type="entry name" value="ADP_ATP TRANSLOCASE"/>
    <property type="match status" value="1"/>
</dbReference>
<comment type="caution">
    <text evidence="19">Lacks conserved residue(s) required for the propagation of feature annotation.</text>
</comment>
<dbReference type="PRINTS" id="PR00926">
    <property type="entry name" value="MITOCARRIER"/>
</dbReference>
<evidence type="ECO:0000256" key="14">
    <source>
        <dbReference type="ARBA" id="ARBA00023274"/>
    </source>
</evidence>
<feature type="transmembrane region" description="Helical" evidence="19">
    <location>
        <begin position="312"/>
        <end position="333"/>
    </location>
</feature>
<keyword evidence="21" id="KW-1185">Reference proteome</keyword>
<keyword evidence="7 17" id="KW-0812">Transmembrane</keyword>
<evidence type="ECO:0000256" key="11">
    <source>
        <dbReference type="ARBA" id="ARBA00022989"/>
    </source>
</evidence>
<evidence type="ECO:0000313" key="21">
    <source>
        <dbReference type="Proteomes" id="UP000044602"/>
    </source>
</evidence>
<dbReference type="PROSITE" id="PS50920">
    <property type="entry name" value="SOLCAR"/>
    <property type="match status" value="3"/>
</dbReference>
<dbReference type="STRING" id="100787.A0A0G4KD63"/>
<keyword evidence="12" id="KW-0496">Mitochondrion</keyword>
<comment type="function">
    <text evidence="16">ADP:ATP antiporter that mediates import of ADP into the mitochondrial matrix for ATP synthesis, and export of ATP out to fuel the cell. Cycles between the cytoplasmic-open state (c-state) and the matrix-open state (m-state): operates by the alternating access mechanism with a single substrate-binding site intermittently exposed to either the cytosolic (c-state) or matrix (m-state) side of the inner mitochondrial membrane.</text>
</comment>
<keyword evidence="9" id="KW-0999">Mitochondrion inner membrane</keyword>
<evidence type="ECO:0000256" key="16">
    <source>
        <dbReference type="ARBA" id="ARBA00045250"/>
    </source>
</evidence>
<evidence type="ECO:0000256" key="15">
    <source>
        <dbReference type="ARBA" id="ARBA00024143"/>
    </source>
</evidence>
<keyword evidence="6" id="KW-0050">Antiport</keyword>
<evidence type="ECO:0000256" key="4">
    <source>
        <dbReference type="ARBA" id="ARBA00011245"/>
    </source>
</evidence>
<evidence type="ECO:0000256" key="5">
    <source>
        <dbReference type="ARBA" id="ARBA00022448"/>
    </source>
</evidence>
<dbReference type="GO" id="GO:1990904">
    <property type="term" value="C:ribonucleoprotein complex"/>
    <property type="evidence" value="ECO:0007669"/>
    <property type="project" value="UniProtKB-KW"/>
</dbReference>
<reference evidence="20 21" key="1">
    <citation type="submission" date="2015-05" db="EMBL/GenBank/DDBJ databases">
        <authorList>
            <person name="Wang D.B."/>
            <person name="Wang M."/>
        </authorList>
    </citation>
    <scope>NUCLEOTIDE SEQUENCE [LARGE SCALE GENOMIC DNA]</scope>
    <source>
        <strain evidence="20">VL1</strain>
    </source>
</reference>
<feature type="repeat" description="Solcar" evidence="17">
    <location>
        <begin position="210"/>
        <end position="302"/>
    </location>
</feature>
<dbReference type="FunFam" id="1.50.40.10:FF:000001">
    <property type="entry name" value="ADP,ATP carrier protein, mitochondrial"/>
    <property type="match status" value="1"/>
</dbReference>
<evidence type="ECO:0000256" key="8">
    <source>
        <dbReference type="ARBA" id="ARBA00022737"/>
    </source>
</evidence>